<evidence type="ECO:0000259" key="3">
    <source>
        <dbReference type="PROSITE" id="PS50966"/>
    </source>
</evidence>
<dbReference type="InterPro" id="IPR001841">
    <property type="entry name" value="Znf_RING"/>
</dbReference>
<dbReference type="GO" id="GO:0008270">
    <property type="term" value="F:zinc ion binding"/>
    <property type="evidence" value="ECO:0007669"/>
    <property type="project" value="UniProtKB-KW"/>
</dbReference>
<dbReference type="PANTHER" id="PTHR21540">
    <property type="entry name" value="RING FINGER AND SWIM DOMAIN-CONTAINING PROTEIN 2"/>
    <property type="match status" value="1"/>
</dbReference>
<proteinExistence type="predicted"/>
<reference evidence="4" key="1">
    <citation type="submission" date="2018-10" db="EMBL/GenBank/DDBJ databases">
        <title>Hidden diversity of soil giant viruses.</title>
        <authorList>
            <person name="Schulz F."/>
            <person name="Alteio L."/>
            <person name="Goudeau D."/>
            <person name="Ryan E.M."/>
            <person name="Malmstrom R.R."/>
            <person name="Blanchard J."/>
            <person name="Woyke T."/>
        </authorList>
    </citation>
    <scope>NUCLEOTIDE SEQUENCE</scope>
    <source>
        <strain evidence="4">EDV1</strain>
    </source>
</reference>
<feature type="domain" description="SWIM-type" evidence="3">
    <location>
        <begin position="39"/>
        <end position="72"/>
    </location>
</feature>
<dbReference type="PANTHER" id="PTHR21540:SF0">
    <property type="entry name" value="PHD FAMILY PROTEIN"/>
    <property type="match status" value="1"/>
</dbReference>
<dbReference type="Pfam" id="PF13639">
    <property type="entry name" value="zf-RING_2"/>
    <property type="match status" value="1"/>
</dbReference>
<dbReference type="SUPFAM" id="SSF57850">
    <property type="entry name" value="RING/U-box"/>
    <property type="match status" value="1"/>
</dbReference>
<dbReference type="InterPro" id="IPR013083">
    <property type="entry name" value="Znf_RING/FYVE/PHD"/>
</dbReference>
<dbReference type="InterPro" id="IPR007527">
    <property type="entry name" value="Znf_SWIM"/>
</dbReference>
<name>A0A3G4ZTA4_9VIRU</name>
<dbReference type="Pfam" id="PF04434">
    <property type="entry name" value="SWIM"/>
    <property type="match status" value="1"/>
</dbReference>
<keyword evidence="1" id="KW-0863">Zinc-finger</keyword>
<dbReference type="PROSITE" id="PS50089">
    <property type="entry name" value="ZF_RING_2"/>
    <property type="match status" value="1"/>
</dbReference>
<feature type="domain" description="RING-type" evidence="2">
    <location>
        <begin position="131"/>
        <end position="175"/>
    </location>
</feature>
<dbReference type="EMBL" id="MK072070">
    <property type="protein sequence ID" value="AYV78107.1"/>
    <property type="molecule type" value="Genomic_DNA"/>
</dbReference>
<protein>
    <submittedName>
        <fullName evidence="4">RING domain protein</fullName>
    </submittedName>
</protein>
<keyword evidence="1" id="KW-0862">Zinc</keyword>
<organism evidence="4">
    <name type="scientific">Edafosvirus sp</name>
    <dbReference type="NCBI Taxonomy" id="2487765"/>
    <lineage>
        <taxon>Viruses</taxon>
        <taxon>Varidnaviria</taxon>
        <taxon>Bamfordvirae</taxon>
        <taxon>Nucleocytoviricota</taxon>
        <taxon>Megaviricetes</taxon>
        <taxon>Imitervirales</taxon>
        <taxon>Mimiviridae</taxon>
        <taxon>Klosneuvirinae</taxon>
    </lineage>
</organism>
<dbReference type="InterPro" id="IPR039903">
    <property type="entry name" value="Zswim2"/>
</dbReference>
<gene>
    <name evidence="4" type="ORF">Edafosvirus5_25</name>
</gene>
<evidence type="ECO:0000256" key="1">
    <source>
        <dbReference type="PROSITE-ProRule" id="PRU00175"/>
    </source>
</evidence>
<accession>A0A3G4ZTA4</accession>
<sequence>MSARKHRALSQPLYILEMLKPNNSNSRKFNIMGSTGNIYTVTISASPSCTCPNCQINGATCKHILFVLFKIMKYKGSDYTFTKSQLSTLFVNIPAIFTDDLLPSDKVINKYINLNNKHEKVERKELNDDVCPICMEDFTGEVGTSYCKYSCGKNIHTECLKIWSKNKEKTCIFCRQLWDGKKVSDGKGYINLS</sequence>
<keyword evidence="1" id="KW-0479">Metal-binding</keyword>
<evidence type="ECO:0000259" key="2">
    <source>
        <dbReference type="PROSITE" id="PS50089"/>
    </source>
</evidence>
<dbReference type="Gene3D" id="3.30.40.10">
    <property type="entry name" value="Zinc/RING finger domain, C3HC4 (zinc finger)"/>
    <property type="match status" value="1"/>
</dbReference>
<evidence type="ECO:0000313" key="4">
    <source>
        <dbReference type="EMBL" id="AYV78107.1"/>
    </source>
</evidence>
<dbReference type="PROSITE" id="PS50966">
    <property type="entry name" value="ZF_SWIM"/>
    <property type="match status" value="1"/>
</dbReference>
<dbReference type="GO" id="GO:0061630">
    <property type="term" value="F:ubiquitin protein ligase activity"/>
    <property type="evidence" value="ECO:0007669"/>
    <property type="project" value="InterPro"/>
</dbReference>